<evidence type="ECO:0008006" key="3">
    <source>
        <dbReference type="Google" id="ProtNLM"/>
    </source>
</evidence>
<sequence length="183" mass="20807">MIITITGLPGAGKSTIGKLLSEALHLPRHSAGDLRRKMAEDRGMTIHEFNALGETEDFTDKDVDAYQEALGKEQDEFIIDGRLSWYFIPHSFKLFLSVDPKEAARRIFNDSKEGQRPNEDVYRSVEEVEEANAARLASDMKRYQKYYGVDYLKEGNYDLVIDTTDKSPEEILQLILSALDEKA</sequence>
<dbReference type="Pfam" id="PF13189">
    <property type="entry name" value="Cytidylate_kin2"/>
    <property type="match status" value="1"/>
</dbReference>
<dbReference type="SUPFAM" id="SSF52540">
    <property type="entry name" value="P-loop containing nucleoside triphosphate hydrolases"/>
    <property type="match status" value="1"/>
</dbReference>
<gene>
    <name evidence="1" type="ORF">CO174_03845</name>
</gene>
<protein>
    <recommendedName>
        <fullName evidence="3">(d)CMP kinase</fullName>
    </recommendedName>
</protein>
<dbReference type="Gene3D" id="3.40.50.300">
    <property type="entry name" value="P-loop containing nucleotide triphosphate hydrolases"/>
    <property type="match status" value="1"/>
</dbReference>
<evidence type="ECO:0000313" key="1">
    <source>
        <dbReference type="EMBL" id="PJA45290.1"/>
    </source>
</evidence>
<comment type="caution">
    <text evidence="1">The sequence shown here is derived from an EMBL/GenBank/DDBJ whole genome shotgun (WGS) entry which is preliminary data.</text>
</comment>
<evidence type="ECO:0000313" key="2">
    <source>
        <dbReference type="Proteomes" id="UP000229385"/>
    </source>
</evidence>
<accession>A0A2M7XBN3</accession>
<dbReference type="EMBL" id="PFWU01000044">
    <property type="protein sequence ID" value="PJA45290.1"/>
    <property type="molecule type" value="Genomic_DNA"/>
</dbReference>
<dbReference type="AlphaFoldDB" id="A0A2M7XBN3"/>
<reference evidence="2" key="1">
    <citation type="submission" date="2017-09" db="EMBL/GenBank/DDBJ databases">
        <title>Depth-based differentiation of microbial function through sediment-hosted aquifers and enrichment of novel symbionts in the deep terrestrial subsurface.</title>
        <authorList>
            <person name="Probst A.J."/>
            <person name="Ladd B."/>
            <person name="Jarett J.K."/>
            <person name="Geller-Mcgrath D.E."/>
            <person name="Sieber C.M.K."/>
            <person name="Emerson J.B."/>
            <person name="Anantharaman K."/>
            <person name="Thomas B.C."/>
            <person name="Malmstrom R."/>
            <person name="Stieglmeier M."/>
            <person name="Klingl A."/>
            <person name="Woyke T."/>
            <person name="Ryan C.M."/>
            <person name="Banfield J.F."/>
        </authorList>
    </citation>
    <scope>NUCLEOTIDE SEQUENCE [LARGE SCALE GENOMIC DNA]</scope>
</reference>
<dbReference type="InterPro" id="IPR027417">
    <property type="entry name" value="P-loop_NTPase"/>
</dbReference>
<organism evidence="1 2">
    <name type="scientific">Candidatus Uhrbacteria bacterium CG_4_9_14_3_um_filter_50_9</name>
    <dbReference type="NCBI Taxonomy" id="1975035"/>
    <lineage>
        <taxon>Bacteria</taxon>
        <taxon>Candidatus Uhriibacteriota</taxon>
    </lineage>
</organism>
<proteinExistence type="predicted"/>
<dbReference type="Proteomes" id="UP000229385">
    <property type="component" value="Unassembled WGS sequence"/>
</dbReference>
<name>A0A2M7XBN3_9BACT</name>